<evidence type="ECO:0000313" key="1">
    <source>
        <dbReference type="EMBL" id="RZS91817.1"/>
    </source>
</evidence>
<organism evidence="1 2">
    <name type="scientific">Motilibacter rhizosphaerae</name>
    <dbReference type="NCBI Taxonomy" id="598652"/>
    <lineage>
        <taxon>Bacteria</taxon>
        <taxon>Bacillati</taxon>
        <taxon>Actinomycetota</taxon>
        <taxon>Actinomycetes</taxon>
        <taxon>Motilibacterales</taxon>
        <taxon>Motilibacteraceae</taxon>
        <taxon>Motilibacter</taxon>
    </lineage>
</organism>
<evidence type="ECO:0000313" key="2">
    <source>
        <dbReference type="Proteomes" id="UP000293638"/>
    </source>
</evidence>
<reference evidence="1 2" key="1">
    <citation type="submission" date="2019-02" db="EMBL/GenBank/DDBJ databases">
        <title>Genomic Encyclopedia of Type Strains, Phase IV (KMG-IV): sequencing the most valuable type-strain genomes for metagenomic binning, comparative biology and taxonomic classification.</title>
        <authorList>
            <person name="Goeker M."/>
        </authorList>
    </citation>
    <scope>NUCLEOTIDE SEQUENCE [LARGE SCALE GENOMIC DNA]</scope>
    <source>
        <strain evidence="1 2">DSM 45622</strain>
    </source>
</reference>
<dbReference type="AlphaFoldDB" id="A0A4Q7NX81"/>
<protein>
    <submittedName>
        <fullName evidence="1">Uncharacterized protein</fullName>
    </submittedName>
</protein>
<keyword evidence="2" id="KW-1185">Reference proteome</keyword>
<comment type="caution">
    <text evidence="1">The sequence shown here is derived from an EMBL/GenBank/DDBJ whole genome shotgun (WGS) entry which is preliminary data.</text>
</comment>
<name>A0A4Q7NX81_9ACTN</name>
<dbReference type="Proteomes" id="UP000293638">
    <property type="component" value="Unassembled WGS sequence"/>
</dbReference>
<proteinExistence type="predicted"/>
<gene>
    <name evidence="1" type="ORF">EV189_1069</name>
</gene>
<accession>A0A4Q7NX81</accession>
<sequence length="143" mass="16068">MSRLELRPATRSGSGTRTERHFLDYVVDGQPWAARHRLDEVTPLGWGTADLARAAVAQLLVEAPPDLDGRVALYVCAECGDHLCGALTARVSRQDDVVTWSDFADTYWELDRWEHDPTAYVDWRAVRFSLPDYRRALAVALPG</sequence>
<dbReference type="EMBL" id="SGXD01000001">
    <property type="protein sequence ID" value="RZS91817.1"/>
    <property type="molecule type" value="Genomic_DNA"/>
</dbReference>